<gene>
    <name evidence="11" type="ORF">GA0070617_2416</name>
</gene>
<dbReference type="STRING" id="683228.GA0070617_2416"/>
<evidence type="ECO:0000256" key="6">
    <source>
        <dbReference type="ARBA" id="ARBA00022777"/>
    </source>
</evidence>
<dbReference type="GO" id="GO:0005524">
    <property type="term" value="F:ATP binding"/>
    <property type="evidence" value="ECO:0007669"/>
    <property type="project" value="UniProtKB-KW"/>
</dbReference>
<dbReference type="GO" id="GO:0046983">
    <property type="term" value="F:protein dimerization activity"/>
    <property type="evidence" value="ECO:0007669"/>
    <property type="project" value="InterPro"/>
</dbReference>
<evidence type="ECO:0000256" key="1">
    <source>
        <dbReference type="ARBA" id="ARBA00000085"/>
    </source>
</evidence>
<evidence type="ECO:0000259" key="10">
    <source>
        <dbReference type="SMART" id="SM00387"/>
    </source>
</evidence>
<evidence type="ECO:0000256" key="4">
    <source>
        <dbReference type="ARBA" id="ARBA00022679"/>
    </source>
</evidence>
<dbReference type="InterPro" id="IPR055558">
    <property type="entry name" value="DUF7134"/>
</dbReference>
<evidence type="ECO:0000256" key="2">
    <source>
        <dbReference type="ARBA" id="ARBA00012438"/>
    </source>
</evidence>
<keyword evidence="9" id="KW-1133">Transmembrane helix</keyword>
<dbReference type="InterPro" id="IPR050482">
    <property type="entry name" value="Sensor_HK_TwoCompSys"/>
</dbReference>
<keyword evidence="5" id="KW-0547">Nucleotide-binding</keyword>
<keyword evidence="6 11" id="KW-0418">Kinase</keyword>
<keyword evidence="8" id="KW-0902">Two-component regulatory system</keyword>
<evidence type="ECO:0000313" key="12">
    <source>
        <dbReference type="Proteomes" id="UP000198937"/>
    </source>
</evidence>
<evidence type="ECO:0000256" key="5">
    <source>
        <dbReference type="ARBA" id="ARBA00022741"/>
    </source>
</evidence>
<dbReference type="PANTHER" id="PTHR24421:SF10">
    <property type="entry name" value="NITRATE_NITRITE SENSOR PROTEIN NARQ"/>
    <property type="match status" value="1"/>
</dbReference>
<dbReference type="InterPro" id="IPR036890">
    <property type="entry name" value="HATPase_C_sf"/>
</dbReference>
<proteinExistence type="predicted"/>
<sequence>MAYISLDPGWHRSGVQTSNDHQWRRPGPTPRQRRIDLWIGLAVAALALFSLTLARSAGMFILGPGPSAPEQVFWALAATLPLIWRRRWPAVTTLVISIAYIAGQGRAAPESQITSGALFAAIYTLGAWGQDRRLARRLRIGVIGTMFAWLGLYYALVGFRELGPDAFSLAVGPVPPVLAVMVNGVLLNGLFFGFAYLFGETAWVAARRDHELRAQADQLRRSQAEAHERAVVGERVRIARELHDVVAHHVSVMGVQAAACRRVFDKDPEKARTALAAIEQTARTAVDELRRMLGLLRAVDTDEDDRRPGGADIDRVPDLVGRARDAGLKASVGVYGDVVPLPGSMSQTGYRIVQEAITNTLKHAGATLVDVRIRYLDHELEIDVTDDGRGGPASGERGLGLIGMRERVAAHDGVLEVGPRTGGGWRVRARLPLATDATGPTR</sequence>
<evidence type="ECO:0000256" key="9">
    <source>
        <dbReference type="SAM" id="Phobius"/>
    </source>
</evidence>
<organism evidence="11 12">
    <name type="scientific">Micromonospora yangpuensis</name>
    <dbReference type="NCBI Taxonomy" id="683228"/>
    <lineage>
        <taxon>Bacteria</taxon>
        <taxon>Bacillati</taxon>
        <taxon>Actinomycetota</taxon>
        <taxon>Actinomycetes</taxon>
        <taxon>Micromonosporales</taxon>
        <taxon>Micromonosporaceae</taxon>
        <taxon>Micromonospora</taxon>
    </lineage>
</organism>
<dbReference type="InterPro" id="IPR003594">
    <property type="entry name" value="HATPase_dom"/>
</dbReference>
<dbReference type="Pfam" id="PF23539">
    <property type="entry name" value="DUF7134"/>
    <property type="match status" value="1"/>
</dbReference>
<dbReference type="Pfam" id="PF07730">
    <property type="entry name" value="HisKA_3"/>
    <property type="match status" value="1"/>
</dbReference>
<accession>A0A1C6UID3</accession>
<name>A0A1C6UID3_9ACTN</name>
<evidence type="ECO:0000313" key="11">
    <source>
        <dbReference type="EMBL" id="SCL53613.1"/>
    </source>
</evidence>
<keyword evidence="4" id="KW-0808">Transferase</keyword>
<comment type="catalytic activity">
    <reaction evidence="1">
        <text>ATP + protein L-histidine = ADP + protein N-phospho-L-histidine.</text>
        <dbReference type="EC" id="2.7.13.3"/>
    </reaction>
</comment>
<reference evidence="12" key="1">
    <citation type="submission" date="2016-06" db="EMBL/GenBank/DDBJ databases">
        <authorList>
            <person name="Varghese N."/>
            <person name="Submissions Spin"/>
        </authorList>
    </citation>
    <scope>NUCLEOTIDE SEQUENCE [LARGE SCALE GENOMIC DNA]</scope>
    <source>
        <strain evidence="12">DSM 45577</strain>
    </source>
</reference>
<dbReference type="Gene3D" id="3.30.565.10">
    <property type="entry name" value="Histidine kinase-like ATPase, C-terminal domain"/>
    <property type="match status" value="1"/>
</dbReference>
<protein>
    <recommendedName>
        <fullName evidence="2">histidine kinase</fullName>
        <ecNumber evidence="2">2.7.13.3</ecNumber>
    </recommendedName>
</protein>
<dbReference type="AlphaFoldDB" id="A0A1C6UID3"/>
<evidence type="ECO:0000256" key="3">
    <source>
        <dbReference type="ARBA" id="ARBA00022553"/>
    </source>
</evidence>
<keyword evidence="7" id="KW-0067">ATP-binding</keyword>
<dbReference type="GO" id="GO:0000155">
    <property type="term" value="F:phosphorelay sensor kinase activity"/>
    <property type="evidence" value="ECO:0007669"/>
    <property type="project" value="InterPro"/>
</dbReference>
<dbReference type="CDD" id="cd16917">
    <property type="entry name" value="HATPase_UhpB-NarQ-NarX-like"/>
    <property type="match status" value="1"/>
</dbReference>
<dbReference type="Pfam" id="PF02518">
    <property type="entry name" value="HATPase_c"/>
    <property type="match status" value="1"/>
</dbReference>
<keyword evidence="3" id="KW-0597">Phosphoprotein</keyword>
<evidence type="ECO:0000256" key="8">
    <source>
        <dbReference type="ARBA" id="ARBA00023012"/>
    </source>
</evidence>
<dbReference type="Gene3D" id="1.20.5.1930">
    <property type="match status" value="1"/>
</dbReference>
<keyword evidence="9" id="KW-0812">Transmembrane</keyword>
<dbReference type="GO" id="GO:0016020">
    <property type="term" value="C:membrane"/>
    <property type="evidence" value="ECO:0007669"/>
    <property type="project" value="InterPro"/>
</dbReference>
<keyword evidence="9" id="KW-0472">Membrane</keyword>
<feature type="transmembrane region" description="Helical" evidence="9">
    <location>
        <begin position="177"/>
        <end position="198"/>
    </location>
</feature>
<dbReference type="EMBL" id="FMIA01000002">
    <property type="protein sequence ID" value="SCL53613.1"/>
    <property type="molecule type" value="Genomic_DNA"/>
</dbReference>
<keyword evidence="12" id="KW-1185">Reference proteome</keyword>
<dbReference type="PANTHER" id="PTHR24421">
    <property type="entry name" value="NITRATE/NITRITE SENSOR PROTEIN NARX-RELATED"/>
    <property type="match status" value="1"/>
</dbReference>
<evidence type="ECO:0000256" key="7">
    <source>
        <dbReference type="ARBA" id="ARBA00022840"/>
    </source>
</evidence>
<dbReference type="SMART" id="SM00387">
    <property type="entry name" value="HATPase_c"/>
    <property type="match status" value="1"/>
</dbReference>
<dbReference type="EC" id="2.7.13.3" evidence="2"/>
<dbReference type="InterPro" id="IPR011712">
    <property type="entry name" value="Sig_transdc_His_kin_sub3_dim/P"/>
</dbReference>
<dbReference type="Proteomes" id="UP000198937">
    <property type="component" value="Unassembled WGS sequence"/>
</dbReference>
<dbReference type="SUPFAM" id="SSF55874">
    <property type="entry name" value="ATPase domain of HSP90 chaperone/DNA topoisomerase II/histidine kinase"/>
    <property type="match status" value="1"/>
</dbReference>
<feature type="domain" description="Histidine kinase/HSP90-like ATPase" evidence="10">
    <location>
        <begin position="345"/>
        <end position="435"/>
    </location>
</feature>
<feature type="transmembrane region" description="Helical" evidence="9">
    <location>
        <begin position="35"/>
        <end position="54"/>
    </location>
</feature>
<feature type="transmembrane region" description="Helical" evidence="9">
    <location>
        <begin position="140"/>
        <end position="157"/>
    </location>
</feature>